<reference evidence="9" key="1">
    <citation type="journal article" date="2023" name="J. Hazard. Mater.">
        <title>Anaerobic biodegradation of pyrene and benzo[a]pyrene by a new sulfate-reducing Desulforamulus aquiferis strain DSA.</title>
        <authorList>
            <person name="Zhang Z."/>
            <person name="Sun J."/>
            <person name="Gong X."/>
            <person name="Wang C."/>
            <person name="Wang H."/>
        </authorList>
    </citation>
    <scope>NUCLEOTIDE SEQUENCE</scope>
    <source>
        <strain evidence="9">DSA</strain>
    </source>
</reference>
<dbReference type="PANTHER" id="PTHR42930">
    <property type="entry name" value="PHOSPHATE-SPECIFIC TRANSPORT SYSTEM ACCESSORY PROTEIN PHOU"/>
    <property type="match status" value="1"/>
</dbReference>
<keyword evidence="4 7" id="KW-0813">Transport</keyword>
<evidence type="ECO:0000256" key="5">
    <source>
        <dbReference type="ARBA" id="ARBA00022490"/>
    </source>
</evidence>
<dbReference type="InterPro" id="IPR026022">
    <property type="entry name" value="PhoU_dom"/>
</dbReference>
<evidence type="ECO:0000256" key="2">
    <source>
        <dbReference type="ARBA" id="ARBA00008107"/>
    </source>
</evidence>
<dbReference type="Proteomes" id="UP001172911">
    <property type="component" value="Unassembled WGS sequence"/>
</dbReference>
<dbReference type="AlphaFoldDB" id="A0AAW7ZAW4"/>
<evidence type="ECO:0000259" key="8">
    <source>
        <dbReference type="Pfam" id="PF01895"/>
    </source>
</evidence>
<feature type="domain" description="PhoU" evidence="8">
    <location>
        <begin position="121"/>
        <end position="206"/>
    </location>
</feature>
<dbReference type="PANTHER" id="PTHR42930:SF3">
    <property type="entry name" value="PHOSPHATE-SPECIFIC TRANSPORT SYSTEM ACCESSORY PROTEIN PHOU"/>
    <property type="match status" value="1"/>
</dbReference>
<organism evidence="9 10">
    <name type="scientific">Desulforamulus aquiferis</name>
    <dbReference type="NCBI Taxonomy" id="1397668"/>
    <lineage>
        <taxon>Bacteria</taxon>
        <taxon>Bacillati</taxon>
        <taxon>Bacillota</taxon>
        <taxon>Clostridia</taxon>
        <taxon>Eubacteriales</taxon>
        <taxon>Peptococcaceae</taxon>
        <taxon>Desulforamulus</taxon>
    </lineage>
</organism>
<gene>
    <name evidence="9" type="primary">phoU</name>
    <name evidence="9" type="ORF">P6N53_06135</name>
</gene>
<dbReference type="InterPro" id="IPR038078">
    <property type="entry name" value="PhoU-like_sf"/>
</dbReference>
<dbReference type="InterPro" id="IPR028366">
    <property type="entry name" value="PhoU"/>
</dbReference>
<comment type="subcellular location">
    <subcellularLocation>
        <location evidence="1 7">Cytoplasm</location>
    </subcellularLocation>
</comment>
<evidence type="ECO:0000313" key="10">
    <source>
        <dbReference type="Proteomes" id="UP001172911"/>
    </source>
</evidence>
<dbReference type="GO" id="GO:0030643">
    <property type="term" value="P:intracellular phosphate ion homeostasis"/>
    <property type="evidence" value="ECO:0007669"/>
    <property type="project" value="InterPro"/>
</dbReference>
<evidence type="ECO:0000256" key="1">
    <source>
        <dbReference type="ARBA" id="ARBA00004496"/>
    </source>
</evidence>
<comment type="caution">
    <text evidence="9">The sequence shown here is derived from an EMBL/GenBank/DDBJ whole genome shotgun (WGS) entry which is preliminary data.</text>
</comment>
<comment type="function">
    <text evidence="7">Plays a role in the regulation of phosphate uptake.</text>
</comment>
<dbReference type="GO" id="GO:0005737">
    <property type="term" value="C:cytoplasm"/>
    <property type="evidence" value="ECO:0007669"/>
    <property type="project" value="UniProtKB-SubCell"/>
</dbReference>
<dbReference type="EMBL" id="JARPTC010000007">
    <property type="protein sequence ID" value="MDO7786799.1"/>
    <property type="molecule type" value="Genomic_DNA"/>
</dbReference>
<keyword evidence="5 7" id="KW-0963">Cytoplasm</keyword>
<dbReference type="GO" id="GO:0045936">
    <property type="term" value="P:negative regulation of phosphate metabolic process"/>
    <property type="evidence" value="ECO:0007669"/>
    <property type="project" value="InterPro"/>
</dbReference>
<accession>A0AAW7ZAW4</accession>
<keyword evidence="6 7" id="KW-0592">Phosphate transport</keyword>
<evidence type="ECO:0000313" key="9">
    <source>
        <dbReference type="EMBL" id="MDO7786799.1"/>
    </source>
</evidence>
<feature type="domain" description="PhoU" evidence="8">
    <location>
        <begin position="18"/>
        <end position="105"/>
    </location>
</feature>
<sequence length="218" mass="25172">MSTRFSFDRQLNHLQQHILRMASMVEIAIYKSVKALTCQDVALAQEVIDGDDAIDEMFSDIEYTIIKIIATQQPIAKDLRMATTGLKIIISLERMADHAVDISKIALKLGDKKLIKPLTKINEMARLTQLMIKDGLDAYVNHDQDKARKMCLYDDDVDYYFREVYEELIVFMENDPETIRQATSLLFVCRYLERIADHATNIGEEVIYLITGHFEEMN</sequence>
<protein>
    <recommendedName>
        <fullName evidence="7">Phosphate-specific transport system accessory protein PhoU</fullName>
    </recommendedName>
</protein>
<dbReference type="Pfam" id="PF01895">
    <property type="entry name" value="PhoU"/>
    <property type="match status" value="2"/>
</dbReference>
<proteinExistence type="inferred from homology"/>
<dbReference type="PIRSF" id="PIRSF003107">
    <property type="entry name" value="PhoU"/>
    <property type="match status" value="1"/>
</dbReference>
<evidence type="ECO:0000256" key="3">
    <source>
        <dbReference type="ARBA" id="ARBA00011738"/>
    </source>
</evidence>
<dbReference type="NCBIfam" id="TIGR02135">
    <property type="entry name" value="phoU_full"/>
    <property type="match status" value="1"/>
</dbReference>
<dbReference type="GO" id="GO:0006817">
    <property type="term" value="P:phosphate ion transport"/>
    <property type="evidence" value="ECO:0007669"/>
    <property type="project" value="UniProtKB-KW"/>
</dbReference>
<dbReference type="Gene3D" id="1.20.58.220">
    <property type="entry name" value="Phosphate transport system protein phou homolog 2, domain 2"/>
    <property type="match status" value="1"/>
</dbReference>
<dbReference type="SUPFAM" id="SSF109755">
    <property type="entry name" value="PhoU-like"/>
    <property type="match status" value="1"/>
</dbReference>
<keyword evidence="10" id="KW-1185">Reference proteome</keyword>
<dbReference type="FunFam" id="1.20.58.220:FF:000004">
    <property type="entry name" value="Phosphate-specific transport system accessory protein PhoU"/>
    <property type="match status" value="1"/>
</dbReference>
<evidence type="ECO:0000256" key="7">
    <source>
        <dbReference type="PIRNR" id="PIRNR003107"/>
    </source>
</evidence>
<evidence type="ECO:0000256" key="6">
    <source>
        <dbReference type="ARBA" id="ARBA00022592"/>
    </source>
</evidence>
<evidence type="ECO:0000256" key="4">
    <source>
        <dbReference type="ARBA" id="ARBA00022448"/>
    </source>
</evidence>
<reference evidence="9" key="2">
    <citation type="submission" date="2023-03" db="EMBL/GenBank/DDBJ databases">
        <authorList>
            <person name="Zhang Z."/>
        </authorList>
    </citation>
    <scope>NUCLEOTIDE SEQUENCE</scope>
    <source>
        <strain evidence="9">DSA</strain>
    </source>
</reference>
<comment type="similarity">
    <text evidence="2 7">Belongs to the PhoU family.</text>
</comment>
<dbReference type="RefSeq" id="WP_304541907.1">
    <property type="nucleotide sequence ID" value="NZ_JARPTC010000007.1"/>
</dbReference>
<comment type="subunit">
    <text evidence="3 7">Homodimer.</text>
</comment>
<name>A0AAW7ZAW4_9FIRM</name>